<dbReference type="OrthoDB" id="9787732at2"/>
<dbReference type="GO" id="GO:0016020">
    <property type="term" value="C:membrane"/>
    <property type="evidence" value="ECO:0007669"/>
    <property type="project" value="UniProtKB-SubCell"/>
</dbReference>
<dbReference type="PANTHER" id="PTHR38480:SF1">
    <property type="entry name" value="SLR0254 PROTEIN"/>
    <property type="match status" value="1"/>
</dbReference>
<organism evidence="7 8">
    <name type="scientific">Microbacterium paludicola</name>
    <dbReference type="NCBI Taxonomy" id="300019"/>
    <lineage>
        <taxon>Bacteria</taxon>
        <taxon>Bacillati</taxon>
        <taxon>Actinomycetota</taxon>
        <taxon>Actinomycetes</taxon>
        <taxon>Micrococcales</taxon>
        <taxon>Microbacteriaceae</taxon>
        <taxon>Microbacterium</taxon>
    </lineage>
</organism>
<evidence type="ECO:0000313" key="7">
    <source>
        <dbReference type="EMBL" id="TFU34484.1"/>
    </source>
</evidence>
<evidence type="ECO:0000256" key="3">
    <source>
        <dbReference type="ARBA" id="ARBA00022989"/>
    </source>
</evidence>
<sequence>MLPAAPGDPAIRPPLAGRPSAVRSRVVTIEQDEVLTGEAVALDVQPVGLILRVAGAAIDIVATVIVYLLMLLGLFNLMAAGLLPENVLSILSIVLLVVLLVIVPATVETATRGRSLGKLAVGARVVRLDGGAISFRHAFIRALLGVLEVYITGGGLAILVGIFTSRSQRLGDLVAGTYAERTRTPRLVPQEVPLPQGLEAWAGIADVGRLPDRLARRVAQFTSRGSDMHPAARHRLAQDLAAEVAPHVSPLPPVDPETLLRAVVAVRRGRELHALTTRADRVARLAR</sequence>
<keyword evidence="2 5" id="KW-0812">Transmembrane</keyword>
<comment type="caution">
    <text evidence="7">The sequence shown here is derived from an EMBL/GenBank/DDBJ whole genome shotgun (WGS) entry which is preliminary data.</text>
</comment>
<comment type="subcellular location">
    <subcellularLocation>
        <location evidence="1">Membrane</location>
        <topology evidence="1">Multi-pass membrane protein</topology>
    </subcellularLocation>
</comment>
<feature type="transmembrane region" description="Helical" evidence="5">
    <location>
        <begin position="49"/>
        <end position="75"/>
    </location>
</feature>
<evidence type="ECO:0000256" key="2">
    <source>
        <dbReference type="ARBA" id="ARBA00022692"/>
    </source>
</evidence>
<dbReference type="Pfam" id="PF06271">
    <property type="entry name" value="RDD"/>
    <property type="match status" value="1"/>
</dbReference>
<dbReference type="Proteomes" id="UP000298358">
    <property type="component" value="Unassembled WGS sequence"/>
</dbReference>
<evidence type="ECO:0000259" key="6">
    <source>
        <dbReference type="Pfam" id="PF06271"/>
    </source>
</evidence>
<protein>
    <submittedName>
        <fullName evidence="7">RDD family protein</fullName>
    </submittedName>
</protein>
<name>A0A4Y9FZQ6_9MICO</name>
<evidence type="ECO:0000313" key="8">
    <source>
        <dbReference type="Proteomes" id="UP000298358"/>
    </source>
</evidence>
<proteinExistence type="predicted"/>
<dbReference type="EMBL" id="SPQB01000002">
    <property type="protein sequence ID" value="TFU34484.1"/>
    <property type="molecule type" value="Genomic_DNA"/>
</dbReference>
<dbReference type="PANTHER" id="PTHR38480">
    <property type="entry name" value="SLR0254 PROTEIN"/>
    <property type="match status" value="1"/>
</dbReference>
<gene>
    <name evidence="7" type="ORF">E4U02_02040</name>
</gene>
<reference evidence="7 8" key="1">
    <citation type="submission" date="2019-03" db="EMBL/GenBank/DDBJ databases">
        <title>Diversity of the mouse oral microbiome.</title>
        <authorList>
            <person name="Joseph S."/>
            <person name="Aduse-Opoku J."/>
            <person name="Curtis M."/>
            <person name="Wade W."/>
            <person name="Hashim A."/>
        </authorList>
    </citation>
    <scope>NUCLEOTIDE SEQUENCE [LARGE SCALE GENOMIC DNA]</scope>
    <source>
        <strain evidence="7 8">P1012</strain>
    </source>
</reference>
<feature type="transmembrane region" description="Helical" evidence="5">
    <location>
        <begin position="87"/>
        <end position="107"/>
    </location>
</feature>
<evidence type="ECO:0000256" key="5">
    <source>
        <dbReference type="SAM" id="Phobius"/>
    </source>
</evidence>
<dbReference type="AlphaFoldDB" id="A0A4Y9FZQ6"/>
<keyword evidence="3 5" id="KW-1133">Transmembrane helix</keyword>
<keyword evidence="8" id="KW-1185">Reference proteome</keyword>
<dbReference type="InterPro" id="IPR010432">
    <property type="entry name" value="RDD"/>
</dbReference>
<keyword evidence="4 5" id="KW-0472">Membrane</keyword>
<feature type="transmembrane region" description="Helical" evidence="5">
    <location>
        <begin position="138"/>
        <end position="163"/>
    </location>
</feature>
<evidence type="ECO:0000256" key="4">
    <source>
        <dbReference type="ARBA" id="ARBA00023136"/>
    </source>
</evidence>
<accession>A0A4Y9FZQ6</accession>
<evidence type="ECO:0000256" key="1">
    <source>
        <dbReference type="ARBA" id="ARBA00004141"/>
    </source>
</evidence>
<feature type="domain" description="RDD" evidence="6">
    <location>
        <begin position="48"/>
        <end position="176"/>
    </location>
</feature>